<evidence type="ECO:0000313" key="2">
    <source>
        <dbReference type="EMBL" id="MUU78678.1"/>
    </source>
</evidence>
<keyword evidence="1" id="KW-1133">Transmembrane helix</keyword>
<keyword evidence="3" id="KW-1185">Reference proteome</keyword>
<dbReference type="Proteomes" id="UP000478208">
    <property type="component" value="Unassembled WGS sequence"/>
</dbReference>
<proteinExistence type="predicted"/>
<evidence type="ECO:0000313" key="3">
    <source>
        <dbReference type="Proteomes" id="UP000478208"/>
    </source>
</evidence>
<dbReference type="InterPro" id="IPR021329">
    <property type="entry name" value="DUF2938"/>
</dbReference>
<gene>
    <name evidence="2" type="ORF">GN138_09500</name>
</gene>
<name>A0A6L6U920_9FLAO</name>
<feature type="transmembrane region" description="Helical" evidence="1">
    <location>
        <begin position="69"/>
        <end position="89"/>
    </location>
</feature>
<keyword evidence="1" id="KW-0812">Transmembrane</keyword>
<feature type="transmembrane region" description="Helical" evidence="1">
    <location>
        <begin position="136"/>
        <end position="157"/>
    </location>
</feature>
<feature type="transmembrane region" description="Helical" evidence="1">
    <location>
        <begin position="7"/>
        <end position="28"/>
    </location>
</feature>
<dbReference type="RefSeq" id="WP_157363565.1">
    <property type="nucleotide sequence ID" value="NZ_WOWS01000003.1"/>
</dbReference>
<feature type="transmembrane region" description="Helical" evidence="1">
    <location>
        <begin position="101"/>
        <end position="124"/>
    </location>
</feature>
<dbReference type="Pfam" id="PF11158">
    <property type="entry name" value="DUF2938"/>
    <property type="match status" value="1"/>
</dbReference>
<protein>
    <submittedName>
        <fullName evidence="2">DUF2938 family protein</fullName>
    </submittedName>
</protein>
<accession>A0A6L6U920</accession>
<evidence type="ECO:0000256" key="1">
    <source>
        <dbReference type="SAM" id="Phobius"/>
    </source>
</evidence>
<dbReference type="AlphaFoldDB" id="A0A6L6U920"/>
<comment type="caution">
    <text evidence="2">The sequence shown here is derived from an EMBL/GenBank/DDBJ whole genome shotgun (WGS) entry which is preliminary data.</text>
</comment>
<dbReference type="EMBL" id="WOWS01000003">
    <property type="protein sequence ID" value="MUU78678.1"/>
    <property type="molecule type" value="Genomic_DNA"/>
</dbReference>
<keyword evidence="1" id="KW-0472">Membrane</keyword>
<sequence>MNIILQTILVGIGATIFMDLYALVLNLFNIKTLDYRFLGRWIGNFFKGNFYHSKITESPVITFEKPLGWITHYLIGITFSFILVLCFGIKWLENPTVLPALFIGIIAILGPFFIMQPAFGFGIAGSKLPNPSKARIMSFITHVVFGIGLFVSAYALCQIVKIL</sequence>
<reference evidence="2 3" key="1">
    <citation type="submission" date="2019-12" db="EMBL/GenBank/DDBJ databases">
        <authorList>
            <person name="Li J."/>
        </authorList>
    </citation>
    <scope>NUCLEOTIDE SEQUENCE [LARGE SCALE GENOMIC DNA]</scope>
    <source>
        <strain evidence="2 3">HL2-2</strain>
    </source>
</reference>
<organism evidence="2 3">
    <name type="scientific">Winogradskyella endarachnes</name>
    <dbReference type="NCBI Taxonomy" id="2681965"/>
    <lineage>
        <taxon>Bacteria</taxon>
        <taxon>Pseudomonadati</taxon>
        <taxon>Bacteroidota</taxon>
        <taxon>Flavobacteriia</taxon>
        <taxon>Flavobacteriales</taxon>
        <taxon>Flavobacteriaceae</taxon>
        <taxon>Winogradskyella</taxon>
    </lineage>
</organism>